<name>A0ABQ1LIS6_9PROT</name>
<reference evidence="2" key="1">
    <citation type="journal article" date="2019" name="Int. J. Syst. Evol. Microbiol.">
        <title>The Global Catalogue of Microorganisms (GCM) 10K type strain sequencing project: providing services to taxonomists for standard genome sequencing and annotation.</title>
        <authorList>
            <consortium name="The Broad Institute Genomics Platform"/>
            <consortium name="The Broad Institute Genome Sequencing Center for Infectious Disease"/>
            <person name="Wu L."/>
            <person name="Ma J."/>
        </authorList>
    </citation>
    <scope>NUCLEOTIDE SEQUENCE [LARGE SCALE GENOMIC DNA]</scope>
    <source>
        <strain evidence="2">CCM 7132</strain>
    </source>
</reference>
<dbReference type="EMBL" id="BMCH01000001">
    <property type="protein sequence ID" value="GGC23312.1"/>
    <property type="molecule type" value="Genomic_DNA"/>
</dbReference>
<dbReference type="Proteomes" id="UP000637769">
    <property type="component" value="Unassembled WGS sequence"/>
</dbReference>
<keyword evidence="2" id="KW-1185">Reference proteome</keyword>
<evidence type="ECO:0000313" key="2">
    <source>
        <dbReference type="Proteomes" id="UP000637769"/>
    </source>
</evidence>
<accession>A0ABQ1LIS6</accession>
<organism evidence="1 2">
    <name type="scientific">Asaia siamensis</name>
    <dbReference type="NCBI Taxonomy" id="110479"/>
    <lineage>
        <taxon>Bacteria</taxon>
        <taxon>Pseudomonadati</taxon>
        <taxon>Pseudomonadota</taxon>
        <taxon>Alphaproteobacteria</taxon>
        <taxon>Acetobacterales</taxon>
        <taxon>Acetobacteraceae</taxon>
        <taxon>Asaia</taxon>
    </lineage>
</organism>
<dbReference type="RefSeq" id="WP_229719493.1">
    <property type="nucleotide sequence ID" value="NZ_BMCH01000001.1"/>
</dbReference>
<protein>
    <submittedName>
        <fullName evidence="1">Uncharacterized protein</fullName>
    </submittedName>
</protein>
<gene>
    <name evidence="1" type="ORF">GCM10007207_05790</name>
</gene>
<comment type="caution">
    <text evidence="1">The sequence shown here is derived from an EMBL/GenBank/DDBJ whole genome shotgun (WGS) entry which is preliminary data.</text>
</comment>
<evidence type="ECO:0000313" key="1">
    <source>
        <dbReference type="EMBL" id="GGC23312.1"/>
    </source>
</evidence>
<sequence>MSGVECCYILLPDVHEVAFSYQCEGQEGGVLSQESIAALIEKIIVSEADAVSEIRMPSAVMPHLESCGDMRWIEPGRSLFLGRKSPDHVALLSVQLAKP</sequence>
<proteinExistence type="predicted"/>